<evidence type="ECO:0000313" key="3">
    <source>
        <dbReference type="Proteomes" id="UP001166251"/>
    </source>
</evidence>
<keyword evidence="1" id="KW-0812">Transmembrane</keyword>
<organism evidence="2 3">
    <name type="scientific">Neiella holothuriorum</name>
    <dbReference type="NCBI Taxonomy" id="2870530"/>
    <lineage>
        <taxon>Bacteria</taxon>
        <taxon>Pseudomonadati</taxon>
        <taxon>Pseudomonadota</taxon>
        <taxon>Gammaproteobacteria</taxon>
        <taxon>Alteromonadales</taxon>
        <taxon>Echinimonadaceae</taxon>
        <taxon>Neiella</taxon>
    </lineage>
</organism>
<dbReference type="Pfam" id="PF03929">
    <property type="entry name" value="PepSY_TM"/>
    <property type="match status" value="1"/>
</dbReference>
<dbReference type="RefSeq" id="WP_220103298.1">
    <property type="nucleotide sequence ID" value="NZ_JAHZSS010000005.1"/>
</dbReference>
<proteinExistence type="predicted"/>
<feature type="transmembrane region" description="Helical" evidence="1">
    <location>
        <begin position="439"/>
        <end position="459"/>
    </location>
</feature>
<feature type="transmembrane region" description="Helical" evidence="1">
    <location>
        <begin position="12"/>
        <end position="37"/>
    </location>
</feature>
<feature type="transmembrane region" description="Helical" evidence="1">
    <location>
        <begin position="215"/>
        <end position="241"/>
    </location>
</feature>
<accession>A0ABS7EE33</accession>
<dbReference type="PANTHER" id="PTHR34219:SF3">
    <property type="entry name" value="BLL7967 PROTEIN"/>
    <property type="match status" value="1"/>
</dbReference>
<feature type="transmembrane region" description="Helical" evidence="1">
    <location>
        <begin position="362"/>
        <end position="383"/>
    </location>
</feature>
<feature type="transmembrane region" description="Helical" evidence="1">
    <location>
        <begin position="471"/>
        <end position="492"/>
    </location>
</feature>
<keyword evidence="1" id="KW-1133">Transmembrane helix</keyword>
<protein>
    <submittedName>
        <fullName evidence="2">PepSY domain-containing protein</fullName>
    </submittedName>
</protein>
<gene>
    <name evidence="2" type="ORF">K0504_06135</name>
</gene>
<reference evidence="2" key="1">
    <citation type="submission" date="2021-07" db="EMBL/GenBank/DDBJ databases">
        <title>Neiella marina sp. nov., isolated from the intestinal content of sea cucumber Apostichopus japonicus.</title>
        <authorList>
            <person name="Bai X."/>
        </authorList>
    </citation>
    <scope>NUCLEOTIDE SEQUENCE</scope>
    <source>
        <strain evidence="2">126</strain>
    </source>
</reference>
<dbReference type="EMBL" id="JAHZSS010000005">
    <property type="protein sequence ID" value="MBW8190611.1"/>
    <property type="molecule type" value="Genomic_DNA"/>
</dbReference>
<feature type="transmembrane region" description="Helical" evidence="1">
    <location>
        <begin position="159"/>
        <end position="181"/>
    </location>
</feature>
<feature type="transmembrane region" description="Helical" evidence="1">
    <location>
        <begin position="404"/>
        <end position="427"/>
    </location>
</feature>
<dbReference type="InterPro" id="IPR005625">
    <property type="entry name" value="PepSY-ass_TM"/>
</dbReference>
<sequence length="556" mass="61213">MKSINIKKLYAIHSWVGIITGILLFVVAFTGAVAVFARPELKIWASPEIRTPAQVDPIQVERLVHEYAAMVPDNHFDAITIAMPGMRSATALEIRYEYHGHDHENGGPDSVIQYQFDPHSYELLGEKQGDFETLFDDYQYDMADFIANFHADLHLGRPVGLLITGLLGLTLLASLVTGVIIHRKILRQLFTFRPFKGFSLLMNDGHKVMGVWGMLFHGLIGFTGAFLGLALVILVPAAAYVSYQGDMEALIEDFTSTPDPVIAHIEQPTQIAKPLQHALSYHPDSKLRTARILGYGDANAVIYSNLIGGPQMHTLILEHQGASGEFVQAFGNYSKIEGVSGIVLDIMFPAHFGNFGGVLVKAIWTLLGLSTALLPLSGLMLWLERGLNASQPKYSLQTYQRFNRLVIGACGGVVLATAQLFPLQLVLSFTNLNLANNQLVFGSFFASWLLCIMWALVRFDAAHTVKWMTRLTAGLLLIVMPLDVLLTGSHLLNVLSTGHYVSVAVDWVLFAIGGLLWWLSLRWKPNSAAFLSTAETSQLALSAQLTSGRVVEEKQS</sequence>
<dbReference type="PANTHER" id="PTHR34219">
    <property type="entry name" value="IRON-REGULATED INNER MEMBRANE PROTEIN-RELATED"/>
    <property type="match status" value="1"/>
</dbReference>
<evidence type="ECO:0000256" key="1">
    <source>
        <dbReference type="SAM" id="Phobius"/>
    </source>
</evidence>
<keyword evidence="3" id="KW-1185">Reference proteome</keyword>
<comment type="caution">
    <text evidence="2">The sequence shown here is derived from an EMBL/GenBank/DDBJ whole genome shotgun (WGS) entry which is preliminary data.</text>
</comment>
<name>A0ABS7EE33_9GAMM</name>
<dbReference type="Proteomes" id="UP001166251">
    <property type="component" value="Unassembled WGS sequence"/>
</dbReference>
<feature type="transmembrane region" description="Helical" evidence="1">
    <location>
        <begin position="498"/>
        <end position="519"/>
    </location>
</feature>
<keyword evidence="1" id="KW-0472">Membrane</keyword>
<evidence type="ECO:0000313" key="2">
    <source>
        <dbReference type="EMBL" id="MBW8190611.1"/>
    </source>
</evidence>